<evidence type="ECO:0000313" key="2">
    <source>
        <dbReference type="EMBL" id="PXF62445.1"/>
    </source>
</evidence>
<feature type="signal peptide" evidence="1">
    <location>
        <begin position="1"/>
        <end position="25"/>
    </location>
</feature>
<gene>
    <name evidence="2" type="ORF">DL796_11645</name>
</gene>
<feature type="chain" id="PRO_5016362881" evidence="1">
    <location>
        <begin position="26"/>
        <end position="315"/>
    </location>
</feature>
<proteinExistence type="predicted"/>
<protein>
    <submittedName>
        <fullName evidence="2">Uncharacterized protein</fullName>
    </submittedName>
</protein>
<evidence type="ECO:0000256" key="1">
    <source>
        <dbReference type="SAM" id="SignalP"/>
    </source>
</evidence>
<dbReference type="EMBL" id="QICH01000004">
    <property type="protein sequence ID" value="PXF62445.1"/>
    <property type="molecule type" value="Genomic_DNA"/>
</dbReference>
<reference evidence="2 3" key="1">
    <citation type="submission" date="2018-05" db="EMBL/GenBank/DDBJ databases">
        <title>Kangiella spongicola genome sequence.</title>
        <authorList>
            <person name="Maclea K.S."/>
            <person name="Goen A.E."/>
            <person name="Kelley C."/>
            <person name="Underriner A."/>
            <person name="Silverwood T."/>
            <person name="Trachtenberg A.M."/>
        </authorList>
    </citation>
    <scope>NUCLEOTIDE SEQUENCE [LARGE SCALE GENOMIC DNA]</scope>
    <source>
        <strain evidence="2 3">ATCC BAA-2076</strain>
    </source>
</reference>
<evidence type="ECO:0000313" key="3">
    <source>
        <dbReference type="Proteomes" id="UP000247689"/>
    </source>
</evidence>
<comment type="caution">
    <text evidence="2">The sequence shown here is derived from an EMBL/GenBank/DDBJ whole genome shotgun (WGS) entry which is preliminary data.</text>
</comment>
<dbReference type="Proteomes" id="UP000247689">
    <property type="component" value="Unassembled WGS sequence"/>
</dbReference>
<sequence>MFLFYRLCKCFVLFLALATTSSAKSSSENSSFEQLLNYQESALMDAFHRNKIVINRFKSPNIFTGYIPFKENRKFKVEVRLTDRMIVCVERVPGVDRQICANETVLNIAKSDTSSAKRYLIYRVSYFKHDGNKEPEPLYFSYRYAEDEEGLFSSWDKNEPALKKIQKKLKLVATQFVKDAENLGNKVQSEHPVIPDSVPRIELLARKKIMDDGQIYEAKVSIEGKPTIKTLVKAKGVLDDTKVFAFIEKSKTPSLYGHVFEYSRLFLGKTFDGGKKVYELCRWSQENQLKTCDQYLIRLSDYFKDSVDWAKLMGW</sequence>
<name>A0A318D3M2_9GAMM</name>
<accession>A0A318D3M2</accession>
<organism evidence="2 3">
    <name type="scientific">Kangiella spongicola</name>
    <dbReference type="NCBI Taxonomy" id="796379"/>
    <lineage>
        <taxon>Bacteria</taxon>
        <taxon>Pseudomonadati</taxon>
        <taxon>Pseudomonadota</taxon>
        <taxon>Gammaproteobacteria</taxon>
        <taxon>Kangiellales</taxon>
        <taxon>Kangiellaceae</taxon>
        <taxon>Kangiella</taxon>
    </lineage>
</organism>
<keyword evidence="3" id="KW-1185">Reference proteome</keyword>
<dbReference type="AlphaFoldDB" id="A0A318D3M2"/>
<keyword evidence="1" id="KW-0732">Signal</keyword>
<dbReference type="RefSeq" id="WP_110201877.1">
    <property type="nucleotide sequence ID" value="NZ_QICH01000004.1"/>
</dbReference>